<keyword evidence="1" id="KW-1133">Transmembrane helix</keyword>
<gene>
    <name evidence="2" type="ORF">Anas_13167</name>
</gene>
<keyword evidence="3" id="KW-1185">Reference proteome</keyword>
<evidence type="ECO:0000256" key="1">
    <source>
        <dbReference type="SAM" id="Phobius"/>
    </source>
</evidence>
<accession>A0A5N5T9A6</accession>
<sequence>MQNIRLSIFPCSIRSYIIKPRINEGKCWFRDIVAQIPYYYVFVILLHILNAFFLGYTSYLVYHDKLEATFCKRRTSNVELRTNSVTNHLDT</sequence>
<dbReference type="OrthoDB" id="10283433at2759"/>
<feature type="transmembrane region" description="Helical" evidence="1">
    <location>
        <begin position="38"/>
        <end position="62"/>
    </location>
</feature>
<dbReference type="EMBL" id="SEYY01005611">
    <property type="protein sequence ID" value="KAB7503223.1"/>
    <property type="molecule type" value="Genomic_DNA"/>
</dbReference>
<evidence type="ECO:0000313" key="2">
    <source>
        <dbReference type="EMBL" id="KAB7503223.1"/>
    </source>
</evidence>
<comment type="caution">
    <text evidence="2">The sequence shown here is derived from an EMBL/GenBank/DDBJ whole genome shotgun (WGS) entry which is preliminary data.</text>
</comment>
<protein>
    <submittedName>
        <fullName evidence="2">Uncharacterized protein</fullName>
    </submittedName>
</protein>
<organism evidence="2 3">
    <name type="scientific">Armadillidium nasatum</name>
    <dbReference type="NCBI Taxonomy" id="96803"/>
    <lineage>
        <taxon>Eukaryota</taxon>
        <taxon>Metazoa</taxon>
        <taxon>Ecdysozoa</taxon>
        <taxon>Arthropoda</taxon>
        <taxon>Crustacea</taxon>
        <taxon>Multicrustacea</taxon>
        <taxon>Malacostraca</taxon>
        <taxon>Eumalacostraca</taxon>
        <taxon>Peracarida</taxon>
        <taxon>Isopoda</taxon>
        <taxon>Oniscidea</taxon>
        <taxon>Crinocheta</taxon>
        <taxon>Armadillidiidae</taxon>
        <taxon>Armadillidium</taxon>
    </lineage>
</organism>
<name>A0A5N5T9A6_9CRUS</name>
<dbReference type="Proteomes" id="UP000326759">
    <property type="component" value="Unassembled WGS sequence"/>
</dbReference>
<keyword evidence="1" id="KW-0812">Transmembrane</keyword>
<evidence type="ECO:0000313" key="3">
    <source>
        <dbReference type="Proteomes" id="UP000326759"/>
    </source>
</evidence>
<dbReference type="AlphaFoldDB" id="A0A5N5T9A6"/>
<proteinExistence type="predicted"/>
<keyword evidence="1" id="KW-0472">Membrane</keyword>
<reference evidence="2 3" key="1">
    <citation type="journal article" date="2019" name="PLoS Biol.">
        <title>Sex chromosomes control vertical transmission of feminizing Wolbachia symbionts in an isopod.</title>
        <authorList>
            <person name="Becking T."/>
            <person name="Chebbi M.A."/>
            <person name="Giraud I."/>
            <person name="Moumen B."/>
            <person name="Laverre T."/>
            <person name="Caubet Y."/>
            <person name="Peccoud J."/>
            <person name="Gilbert C."/>
            <person name="Cordaux R."/>
        </authorList>
    </citation>
    <scope>NUCLEOTIDE SEQUENCE [LARGE SCALE GENOMIC DNA]</scope>
    <source>
        <strain evidence="2">ANa2</strain>
        <tissue evidence="2">Whole body excluding digestive tract and cuticle</tissue>
    </source>
</reference>